<gene>
    <name evidence="1" type="ORF">V5799_013535</name>
</gene>
<name>A0AAQ4E5N4_AMBAM</name>
<feature type="non-terminal residue" evidence="1">
    <location>
        <position position="207"/>
    </location>
</feature>
<dbReference type="Proteomes" id="UP001321473">
    <property type="component" value="Unassembled WGS sequence"/>
</dbReference>
<protein>
    <submittedName>
        <fullName evidence="1">Uncharacterized protein</fullName>
    </submittedName>
</protein>
<accession>A0AAQ4E5N4</accession>
<evidence type="ECO:0000313" key="1">
    <source>
        <dbReference type="EMBL" id="KAK8770000.1"/>
    </source>
</evidence>
<reference evidence="1 2" key="1">
    <citation type="journal article" date="2023" name="Arcadia Sci">
        <title>De novo assembly of a long-read Amblyomma americanum tick genome.</title>
        <authorList>
            <person name="Chou S."/>
            <person name="Poskanzer K.E."/>
            <person name="Rollins M."/>
            <person name="Thuy-Boun P.S."/>
        </authorList>
    </citation>
    <scope>NUCLEOTIDE SEQUENCE [LARGE SCALE GENOMIC DNA]</scope>
    <source>
        <strain evidence="1">F_SG_1</strain>
        <tissue evidence="1">Salivary glands</tissue>
    </source>
</reference>
<sequence>MKSFQYGTLKRQQIAGASCDPESGLSVFDEIAYHLRVRIGHDALEVAAKLSQGPHRDPTEEAAGDKAALFYRSCVLAPAHADRELGYLHAVRREMGLSWPFLYPVRRQRRQSEDAAADGPRLVLEVLVNASARWGFPLWFDVAVNLSKPRTVVIETLPSFPHPIQNEASARVHGMRAQFEKLVRAMYKLFTNSDVIYDTIEPFLRSH</sequence>
<keyword evidence="2" id="KW-1185">Reference proteome</keyword>
<dbReference type="AlphaFoldDB" id="A0AAQ4E5N4"/>
<proteinExistence type="predicted"/>
<comment type="caution">
    <text evidence="1">The sequence shown here is derived from an EMBL/GenBank/DDBJ whole genome shotgun (WGS) entry which is preliminary data.</text>
</comment>
<organism evidence="1 2">
    <name type="scientific">Amblyomma americanum</name>
    <name type="common">Lone star tick</name>
    <dbReference type="NCBI Taxonomy" id="6943"/>
    <lineage>
        <taxon>Eukaryota</taxon>
        <taxon>Metazoa</taxon>
        <taxon>Ecdysozoa</taxon>
        <taxon>Arthropoda</taxon>
        <taxon>Chelicerata</taxon>
        <taxon>Arachnida</taxon>
        <taxon>Acari</taxon>
        <taxon>Parasitiformes</taxon>
        <taxon>Ixodida</taxon>
        <taxon>Ixodoidea</taxon>
        <taxon>Ixodidae</taxon>
        <taxon>Amblyomminae</taxon>
        <taxon>Amblyomma</taxon>
    </lineage>
</organism>
<dbReference type="EMBL" id="JARKHS020021770">
    <property type="protein sequence ID" value="KAK8770000.1"/>
    <property type="molecule type" value="Genomic_DNA"/>
</dbReference>
<evidence type="ECO:0000313" key="2">
    <source>
        <dbReference type="Proteomes" id="UP001321473"/>
    </source>
</evidence>